<comment type="caution">
    <text evidence="2">The sequence shown here is derived from an EMBL/GenBank/DDBJ whole genome shotgun (WGS) entry which is preliminary data.</text>
</comment>
<organism evidence="2 3">
    <name type="scientific">Oculimacula yallundae</name>
    <dbReference type="NCBI Taxonomy" id="86028"/>
    <lineage>
        <taxon>Eukaryota</taxon>
        <taxon>Fungi</taxon>
        <taxon>Dikarya</taxon>
        <taxon>Ascomycota</taxon>
        <taxon>Pezizomycotina</taxon>
        <taxon>Leotiomycetes</taxon>
        <taxon>Helotiales</taxon>
        <taxon>Ploettnerulaceae</taxon>
        <taxon>Oculimacula</taxon>
    </lineage>
</organism>
<dbReference type="EMBL" id="JAZHXI010000004">
    <property type="protein sequence ID" value="KAL2072094.1"/>
    <property type="molecule type" value="Genomic_DNA"/>
</dbReference>
<keyword evidence="1" id="KW-0732">Signal</keyword>
<gene>
    <name evidence="2" type="ORF">VTL71DRAFT_11437</name>
</gene>
<evidence type="ECO:0000313" key="2">
    <source>
        <dbReference type="EMBL" id="KAL2072094.1"/>
    </source>
</evidence>
<proteinExistence type="predicted"/>
<accession>A0ABR4CSP2</accession>
<name>A0ABR4CSP2_9HELO</name>
<sequence length="373" mass="41067">MARLTLLNGSLLSLILSSLLFGQPGSSTCDIVLKECEVDVWQDQYRCIMLLNSLQTLMNCVNLQTSAGETTGETGWCREKDNINDPGEDDVYYKKKIDGVQMLCIKPRVILLEGPQYREGGWWPASMRGVLEACPENDPDFLNCLCDNGVEPKHINQFAKNFKTDSKQSFNCQQYTKRATLPEEILALPSYNTTIPKTQLQARDESDETLDGYYVNDYGRPVYDDGRVGFPLPYYDQGGFRVRGQAAAKRCYIAPDEAYVATCRTWLIPTTTTLRLATQAPRFSNFTRVYTLSADATATAAPQVANVTSVAALPQVSAAATVPTSAATTIPTTVAPATSSTKPSRASTLMVTLKDSLTRLACFGILATYLIMF</sequence>
<evidence type="ECO:0000313" key="3">
    <source>
        <dbReference type="Proteomes" id="UP001595075"/>
    </source>
</evidence>
<feature type="signal peptide" evidence="1">
    <location>
        <begin position="1"/>
        <end position="22"/>
    </location>
</feature>
<feature type="chain" id="PRO_5047286729" evidence="1">
    <location>
        <begin position="23"/>
        <end position="373"/>
    </location>
</feature>
<keyword evidence="3" id="KW-1185">Reference proteome</keyword>
<evidence type="ECO:0000256" key="1">
    <source>
        <dbReference type="SAM" id="SignalP"/>
    </source>
</evidence>
<dbReference type="Proteomes" id="UP001595075">
    <property type="component" value="Unassembled WGS sequence"/>
</dbReference>
<reference evidence="2 3" key="1">
    <citation type="journal article" date="2024" name="Commun. Biol.">
        <title>Comparative genomic analysis of thermophilic fungi reveals convergent evolutionary adaptations and gene losses.</title>
        <authorList>
            <person name="Steindorff A.S."/>
            <person name="Aguilar-Pontes M.V."/>
            <person name="Robinson A.J."/>
            <person name="Andreopoulos B."/>
            <person name="LaButti K."/>
            <person name="Kuo A."/>
            <person name="Mondo S."/>
            <person name="Riley R."/>
            <person name="Otillar R."/>
            <person name="Haridas S."/>
            <person name="Lipzen A."/>
            <person name="Grimwood J."/>
            <person name="Schmutz J."/>
            <person name="Clum A."/>
            <person name="Reid I.D."/>
            <person name="Moisan M.C."/>
            <person name="Butler G."/>
            <person name="Nguyen T.T.M."/>
            <person name="Dewar K."/>
            <person name="Conant G."/>
            <person name="Drula E."/>
            <person name="Henrissat B."/>
            <person name="Hansel C."/>
            <person name="Singer S."/>
            <person name="Hutchinson M.I."/>
            <person name="de Vries R.P."/>
            <person name="Natvig D.O."/>
            <person name="Powell A.J."/>
            <person name="Tsang A."/>
            <person name="Grigoriev I.V."/>
        </authorList>
    </citation>
    <scope>NUCLEOTIDE SEQUENCE [LARGE SCALE GENOMIC DNA]</scope>
    <source>
        <strain evidence="2 3">CBS 494.80</strain>
    </source>
</reference>
<protein>
    <submittedName>
        <fullName evidence="2">Uncharacterized protein</fullName>
    </submittedName>
</protein>